<dbReference type="RefSeq" id="WP_108176235.1">
    <property type="nucleotide sequence ID" value="NZ_PZZL01000003.1"/>
</dbReference>
<keyword evidence="1" id="KW-0812">Transmembrane</keyword>
<keyword evidence="1" id="KW-1133">Transmembrane helix</keyword>
<keyword evidence="1" id="KW-0472">Membrane</keyword>
<dbReference type="Proteomes" id="UP000241808">
    <property type="component" value="Unassembled WGS sequence"/>
</dbReference>
<sequence length="156" mass="16360">MQRLLKFGHSMGAIALMGALACLLVLDHLAPPPSDLKSFALMRGAMAEITNWILLPSLILTLIPGLIAIAATPAFHNAGWVWAKAASGILVFAGGLHAIGPLQDLGRQSTEALAGRIDVATLAAGIAPNEAMTLWILLAVSTANVVLAIWRGRILR</sequence>
<keyword evidence="3" id="KW-1185">Reference proteome</keyword>
<feature type="transmembrane region" description="Helical" evidence="1">
    <location>
        <begin position="132"/>
        <end position="150"/>
    </location>
</feature>
<proteinExistence type="predicted"/>
<protein>
    <submittedName>
        <fullName evidence="2">Uncharacterized protein</fullName>
    </submittedName>
</protein>
<evidence type="ECO:0000313" key="2">
    <source>
        <dbReference type="EMBL" id="PTM60436.1"/>
    </source>
</evidence>
<feature type="transmembrane region" description="Helical" evidence="1">
    <location>
        <begin position="81"/>
        <end position="100"/>
    </location>
</feature>
<gene>
    <name evidence="2" type="ORF">C8P69_103369</name>
</gene>
<evidence type="ECO:0000313" key="3">
    <source>
        <dbReference type="Proteomes" id="UP000241808"/>
    </source>
</evidence>
<reference evidence="2 3" key="1">
    <citation type="submission" date="2018-04" db="EMBL/GenBank/DDBJ databases">
        <title>Genomic Encyclopedia of Archaeal and Bacterial Type Strains, Phase II (KMG-II): from individual species to whole genera.</title>
        <authorList>
            <person name="Goeker M."/>
        </authorList>
    </citation>
    <scope>NUCLEOTIDE SEQUENCE [LARGE SCALE GENOMIC DNA]</scope>
    <source>
        <strain evidence="2 3">DSM 25521</strain>
    </source>
</reference>
<dbReference type="EMBL" id="PZZL01000003">
    <property type="protein sequence ID" value="PTM60436.1"/>
    <property type="molecule type" value="Genomic_DNA"/>
</dbReference>
<dbReference type="OrthoDB" id="8225268at2"/>
<organism evidence="2 3">
    <name type="scientific">Phreatobacter oligotrophus</name>
    <dbReference type="NCBI Taxonomy" id="1122261"/>
    <lineage>
        <taxon>Bacteria</taxon>
        <taxon>Pseudomonadati</taxon>
        <taxon>Pseudomonadota</taxon>
        <taxon>Alphaproteobacteria</taxon>
        <taxon>Hyphomicrobiales</taxon>
        <taxon>Phreatobacteraceae</taxon>
        <taxon>Phreatobacter</taxon>
    </lineage>
</organism>
<feature type="transmembrane region" description="Helical" evidence="1">
    <location>
        <begin position="53"/>
        <end position="74"/>
    </location>
</feature>
<dbReference type="PROSITE" id="PS51257">
    <property type="entry name" value="PROKAR_LIPOPROTEIN"/>
    <property type="match status" value="1"/>
</dbReference>
<evidence type="ECO:0000256" key="1">
    <source>
        <dbReference type="SAM" id="Phobius"/>
    </source>
</evidence>
<accession>A0A2T4ZEX0</accession>
<comment type="caution">
    <text evidence="2">The sequence shown here is derived from an EMBL/GenBank/DDBJ whole genome shotgun (WGS) entry which is preliminary data.</text>
</comment>
<name>A0A2T4ZEX0_9HYPH</name>
<dbReference type="AlphaFoldDB" id="A0A2T4ZEX0"/>